<evidence type="ECO:0000313" key="5">
    <source>
        <dbReference type="EMBL" id="OGG55119.1"/>
    </source>
</evidence>
<dbReference type="PANTHER" id="PTHR30627">
    <property type="entry name" value="PEPTIDOGLYCAN D,D-TRANSPEPTIDASE"/>
    <property type="match status" value="1"/>
</dbReference>
<dbReference type="Gene3D" id="3.30.450.330">
    <property type="match status" value="1"/>
</dbReference>
<organism evidence="5 6">
    <name type="scientific">Candidatus Kaiserbacteria bacterium RIFCSPHIGHO2_02_FULL_49_11</name>
    <dbReference type="NCBI Taxonomy" id="1798489"/>
    <lineage>
        <taxon>Bacteria</taxon>
        <taxon>Candidatus Kaiseribacteriota</taxon>
    </lineage>
</organism>
<evidence type="ECO:0008006" key="7">
    <source>
        <dbReference type="Google" id="ProtNLM"/>
    </source>
</evidence>
<reference evidence="5 6" key="1">
    <citation type="journal article" date="2016" name="Nat. Commun.">
        <title>Thousands of microbial genomes shed light on interconnected biogeochemical processes in an aquifer system.</title>
        <authorList>
            <person name="Anantharaman K."/>
            <person name="Brown C.T."/>
            <person name="Hug L.A."/>
            <person name="Sharon I."/>
            <person name="Castelle C.J."/>
            <person name="Probst A.J."/>
            <person name="Thomas B.C."/>
            <person name="Singh A."/>
            <person name="Wilkins M.J."/>
            <person name="Karaoz U."/>
            <person name="Brodie E.L."/>
            <person name="Williams K.H."/>
            <person name="Hubbard S.S."/>
            <person name="Banfield J.F."/>
        </authorList>
    </citation>
    <scope>NUCLEOTIDE SEQUENCE [LARGE SCALE GENOMIC DNA]</scope>
</reference>
<keyword evidence="2" id="KW-0472">Membrane</keyword>
<dbReference type="InterPro" id="IPR036138">
    <property type="entry name" value="PBP_dimer_sf"/>
</dbReference>
<dbReference type="EMBL" id="MFLC01000017">
    <property type="protein sequence ID" value="OGG55119.1"/>
    <property type="molecule type" value="Genomic_DNA"/>
</dbReference>
<dbReference type="AlphaFoldDB" id="A0A1F6D113"/>
<evidence type="ECO:0000259" key="3">
    <source>
        <dbReference type="Pfam" id="PF00905"/>
    </source>
</evidence>
<dbReference type="Gene3D" id="3.40.710.10">
    <property type="entry name" value="DD-peptidase/beta-lactamase superfamily"/>
    <property type="match status" value="1"/>
</dbReference>
<comment type="caution">
    <text evidence="5">The sequence shown here is derived from an EMBL/GenBank/DDBJ whole genome shotgun (WGS) entry which is preliminary data.</text>
</comment>
<dbReference type="Pfam" id="PF03717">
    <property type="entry name" value="PBP_dimer"/>
    <property type="match status" value="1"/>
</dbReference>
<gene>
    <name evidence="5" type="ORF">A3D62_00725</name>
</gene>
<evidence type="ECO:0000259" key="4">
    <source>
        <dbReference type="Pfam" id="PF03717"/>
    </source>
</evidence>
<dbReference type="GO" id="GO:0005886">
    <property type="term" value="C:plasma membrane"/>
    <property type="evidence" value="ECO:0007669"/>
    <property type="project" value="TreeGrafter"/>
</dbReference>
<dbReference type="GO" id="GO:0071555">
    <property type="term" value="P:cell wall organization"/>
    <property type="evidence" value="ECO:0007669"/>
    <property type="project" value="TreeGrafter"/>
</dbReference>
<dbReference type="InterPro" id="IPR001460">
    <property type="entry name" value="PCN-bd_Tpept"/>
</dbReference>
<dbReference type="InterPro" id="IPR005311">
    <property type="entry name" value="PBP_dimer"/>
</dbReference>
<evidence type="ECO:0000256" key="2">
    <source>
        <dbReference type="ARBA" id="ARBA00023136"/>
    </source>
</evidence>
<dbReference type="Proteomes" id="UP000177659">
    <property type="component" value="Unassembled WGS sequence"/>
</dbReference>
<sequence>MRSNFTLRVRIVSGLVLLVALILVTRLYFVQVVYGDEYSLRADHQYVRPNQNLFDRGTIFFSPKDDVPIGAATLKVGFTIAMNPSELVDKEGAFEKLSAIVPLDRDQFFLRAGKVDDPYEEIAKRVSEEDMKNIEALNIKGVSIHKERWRYYPGETLAAHALGFIAYHENTLLGRYGLERYYEDTLSRAGNSLYINFFAEIFSNINKTLFKSEAGREGDIITTIEPSVQLFLEEKLKEIHTAWNSRITAGIIINPQNGEIYSMAVYPTFDLNDFQGVSDPSIFSNPLVEDVYEMGSIIKPLTMAAGLDQGTVTANTTYYDAGKLTLDGATFSNFDGKGRGTVPMQEVLNQSLNTGAAFVAGKMGAENFRKYMLGYGIGEETGIDLPNEGVGLVENLNSPRAIEYATASFGQGIAMTPIATVRALSTLANGGVLITPHLGKRIKYRSGLSKELTYVDGVRVLQEETSDEISRMLVEVVDTALLDGTVKFDHYSVAAKTGTAQIARAGERGYYDDRYLHTFFGYFPAYDAKFLVFLMTIEPKEVRYASQTLTKPFIDTVNFLVNYYEIPPDR</sequence>
<dbReference type="InterPro" id="IPR012338">
    <property type="entry name" value="Beta-lactam/transpept-like"/>
</dbReference>
<feature type="domain" description="Penicillin-binding protein transpeptidase" evidence="3">
    <location>
        <begin position="251"/>
        <end position="554"/>
    </location>
</feature>
<dbReference type="GO" id="GO:0008658">
    <property type="term" value="F:penicillin binding"/>
    <property type="evidence" value="ECO:0007669"/>
    <property type="project" value="InterPro"/>
</dbReference>
<protein>
    <recommendedName>
        <fullName evidence="7">Penicillin-binding protein transpeptidase domain-containing protein</fullName>
    </recommendedName>
</protein>
<name>A0A1F6D113_9BACT</name>
<dbReference type="SUPFAM" id="SSF56519">
    <property type="entry name" value="Penicillin binding protein dimerisation domain"/>
    <property type="match status" value="1"/>
</dbReference>
<feature type="domain" description="Penicillin-binding protein dimerisation" evidence="4">
    <location>
        <begin position="76"/>
        <end position="186"/>
    </location>
</feature>
<dbReference type="Pfam" id="PF00905">
    <property type="entry name" value="Transpeptidase"/>
    <property type="match status" value="1"/>
</dbReference>
<dbReference type="InterPro" id="IPR050515">
    <property type="entry name" value="Beta-lactam/transpept"/>
</dbReference>
<proteinExistence type="predicted"/>
<accession>A0A1F6D113</accession>
<dbReference type="PANTHER" id="PTHR30627:SF1">
    <property type="entry name" value="PEPTIDOGLYCAN D,D-TRANSPEPTIDASE FTSI"/>
    <property type="match status" value="1"/>
</dbReference>
<evidence type="ECO:0000313" key="6">
    <source>
        <dbReference type="Proteomes" id="UP000177659"/>
    </source>
</evidence>
<dbReference type="SUPFAM" id="SSF56601">
    <property type="entry name" value="beta-lactamase/transpeptidase-like"/>
    <property type="match status" value="1"/>
</dbReference>
<evidence type="ECO:0000256" key="1">
    <source>
        <dbReference type="ARBA" id="ARBA00004370"/>
    </source>
</evidence>
<dbReference type="Gene3D" id="3.90.1310.10">
    <property type="entry name" value="Penicillin-binding protein 2a (Domain 2)"/>
    <property type="match status" value="1"/>
</dbReference>
<comment type="subcellular location">
    <subcellularLocation>
        <location evidence="1">Membrane</location>
    </subcellularLocation>
</comment>